<feature type="transmembrane region" description="Helical" evidence="1">
    <location>
        <begin position="12"/>
        <end position="37"/>
    </location>
</feature>
<dbReference type="NCBIfam" id="TIGR02532">
    <property type="entry name" value="IV_pilin_GFxxxE"/>
    <property type="match status" value="1"/>
</dbReference>
<dbReference type="PANTHER" id="PTHR30093">
    <property type="entry name" value="GENERAL SECRETION PATHWAY PROTEIN G"/>
    <property type="match status" value="1"/>
</dbReference>
<evidence type="ECO:0000259" key="2">
    <source>
        <dbReference type="Pfam" id="PF07596"/>
    </source>
</evidence>
<keyword evidence="1" id="KW-0812">Transmembrane</keyword>
<comment type="caution">
    <text evidence="3">The sequence shown here is derived from an EMBL/GenBank/DDBJ whole genome shotgun (WGS) entry which is preliminary data.</text>
</comment>
<dbReference type="EMBL" id="SJPF01000001">
    <property type="protein sequence ID" value="TWT39158.1"/>
    <property type="molecule type" value="Genomic_DNA"/>
</dbReference>
<dbReference type="PROSITE" id="PS00409">
    <property type="entry name" value="PROKAR_NTER_METHYL"/>
    <property type="match status" value="1"/>
</dbReference>
<sequence length="338" mass="35309">MLRHVPGNRLRRGFTLVELLVVIAIIGILVGLTLPAVQQAREAARRASCTNNEKNLMLALNNYEATHGSLPMASTVSESSTTAGHFSWIAQILPEVEQSALHDRLNFGIPAVSGTNTSLLGTKLELLVCPSDANGEPGTELGAFTPSNYAGSEGYVSNLTTGNQYTASAGRPAAWSTTPLNSGARMDLNGVFRPGRSTKNAQVKDGASNTIYISETTVAGYDATSGDERFLSDAYARTALVGAYHTGSGSQALGWIDYDGDSSGYTGASGIATGPQLITPVYMAAGEINASEFGASTAHNVILCGLGDGSVKAIPLTIDDIVWIQLNGMADATVFEMP</sequence>
<dbReference type="Gene3D" id="3.30.700.10">
    <property type="entry name" value="Glycoprotein, Type 4 Pilin"/>
    <property type="match status" value="1"/>
</dbReference>
<keyword evidence="1" id="KW-0472">Membrane</keyword>
<dbReference type="Pfam" id="PF07963">
    <property type="entry name" value="N_methyl"/>
    <property type="match status" value="1"/>
</dbReference>
<keyword evidence="4" id="KW-1185">Reference proteome</keyword>
<dbReference type="Proteomes" id="UP000318878">
    <property type="component" value="Unassembled WGS sequence"/>
</dbReference>
<name>A0A5C5VKM2_9BACT</name>
<evidence type="ECO:0000313" key="3">
    <source>
        <dbReference type="EMBL" id="TWT39158.1"/>
    </source>
</evidence>
<accession>A0A5C5VKM2</accession>
<proteinExistence type="predicted"/>
<dbReference type="InterPro" id="IPR012902">
    <property type="entry name" value="N_methyl_site"/>
</dbReference>
<dbReference type="InterPro" id="IPR011453">
    <property type="entry name" value="DUF1559"/>
</dbReference>
<dbReference type="Pfam" id="PF07596">
    <property type="entry name" value="SBP_bac_10"/>
    <property type="match status" value="1"/>
</dbReference>
<protein>
    <submittedName>
        <fullName evidence="3">Fimbrial protein</fullName>
    </submittedName>
</protein>
<dbReference type="InterPro" id="IPR045584">
    <property type="entry name" value="Pilin-like"/>
</dbReference>
<evidence type="ECO:0000313" key="4">
    <source>
        <dbReference type="Proteomes" id="UP000318878"/>
    </source>
</evidence>
<keyword evidence="1" id="KW-1133">Transmembrane helix</keyword>
<feature type="domain" description="DUF1559" evidence="2">
    <location>
        <begin position="38"/>
        <end position="319"/>
    </location>
</feature>
<dbReference type="SUPFAM" id="SSF54523">
    <property type="entry name" value="Pili subunits"/>
    <property type="match status" value="1"/>
</dbReference>
<organism evidence="3 4">
    <name type="scientific">Blastopirellula retiformator</name>
    <dbReference type="NCBI Taxonomy" id="2527970"/>
    <lineage>
        <taxon>Bacteria</taxon>
        <taxon>Pseudomonadati</taxon>
        <taxon>Planctomycetota</taxon>
        <taxon>Planctomycetia</taxon>
        <taxon>Pirellulales</taxon>
        <taxon>Pirellulaceae</taxon>
        <taxon>Blastopirellula</taxon>
    </lineage>
</organism>
<dbReference type="RefSeq" id="WP_186767494.1">
    <property type="nucleotide sequence ID" value="NZ_SJPF01000001.1"/>
</dbReference>
<reference evidence="3 4" key="1">
    <citation type="submission" date="2019-02" db="EMBL/GenBank/DDBJ databases">
        <title>Deep-cultivation of Planctomycetes and their phenomic and genomic characterization uncovers novel biology.</title>
        <authorList>
            <person name="Wiegand S."/>
            <person name="Jogler M."/>
            <person name="Boedeker C."/>
            <person name="Pinto D."/>
            <person name="Vollmers J."/>
            <person name="Rivas-Marin E."/>
            <person name="Kohn T."/>
            <person name="Peeters S.H."/>
            <person name="Heuer A."/>
            <person name="Rast P."/>
            <person name="Oberbeckmann S."/>
            <person name="Bunk B."/>
            <person name="Jeske O."/>
            <person name="Meyerdierks A."/>
            <person name="Storesund J.E."/>
            <person name="Kallscheuer N."/>
            <person name="Luecker S."/>
            <person name="Lage O.M."/>
            <person name="Pohl T."/>
            <person name="Merkel B.J."/>
            <person name="Hornburger P."/>
            <person name="Mueller R.-W."/>
            <person name="Bruemmer F."/>
            <person name="Labrenz M."/>
            <person name="Spormann A.M."/>
            <person name="Op Den Camp H."/>
            <person name="Overmann J."/>
            <person name="Amann R."/>
            <person name="Jetten M.S.M."/>
            <person name="Mascher T."/>
            <person name="Medema M.H."/>
            <person name="Devos D.P."/>
            <person name="Kaster A.-K."/>
            <person name="Ovreas L."/>
            <person name="Rohde M."/>
            <person name="Galperin M.Y."/>
            <person name="Jogler C."/>
        </authorList>
    </citation>
    <scope>NUCLEOTIDE SEQUENCE [LARGE SCALE GENOMIC DNA]</scope>
    <source>
        <strain evidence="3 4">Enr8</strain>
    </source>
</reference>
<gene>
    <name evidence="3" type="primary">pilE1_1</name>
    <name evidence="3" type="ORF">Enr8_08540</name>
</gene>
<dbReference type="AlphaFoldDB" id="A0A5C5VKM2"/>
<dbReference type="PANTHER" id="PTHR30093:SF2">
    <property type="entry name" value="TYPE II SECRETION SYSTEM PROTEIN H"/>
    <property type="match status" value="1"/>
</dbReference>
<evidence type="ECO:0000256" key="1">
    <source>
        <dbReference type="SAM" id="Phobius"/>
    </source>
</evidence>